<dbReference type="KEGG" id="bbes:BESB_007630"/>
<protein>
    <recommendedName>
        <fullName evidence="1">RAP domain-containing protein</fullName>
    </recommendedName>
</protein>
<dbReference type="AlphaFoldDB" id="A0A2A9MP60"/>
<evidence type="ECO:0000313" key="3">
    <source>
        <dbReference type="Proteomes" id="UP000224006"/>
    </source>
</evidence>
<feature type="domain" description="RAP" evidence="1">
    <location>
        <begin position="654"/>
        <end position="711"/>
    </location>
</feature>
<organism evidence="2 3">
    <name type="scientific">Besnoitia besnoiti</name>
    <name type="common">Apicomplexan protozoan</name>
    <dbReference type="NCBI Taxonomy" id="94643"/>
    <lineage>
        <taxon>Eukaryota</taxon>
        <taxon>Sar</taxon>
        <taxon>Alveolata</taxon>
        <taxon>Apicomplexa</taxon>
        <taxon>Conoidasida</taxon>
        <taxon>Coccidia</taxon>
        <taxon>Eucoccidiorida</taxon>
        <taxon>Eimeriorina</taxon>
        <taxon>Sarcocystidae</taxon>
        <taxon>Besnoitia</taxon>
    </lineage>
</organism>
<dbReference type="Proteomes" id="UP000224006">
    <property type="component" value="Chromosome I"/>
</dbReference>
<name>A0A2A9MP60_BESBE</name>
<sequence>MASPLGCSLFWGTARSSLSPSLGRRMPVALPALATSAPSSFVRTRLPSPSLQSPPSVGASAAALSLPRARRPSGASFLSSASEAALSFSLLQDSAPLSLEAVLQIIDFRLKEKKFVSFAHECEPGHPAASVGLTPGEFVVALNRVAAAARLSEAANLREGRAHARGEETVWRDVRFQKFLGRLKRRVLAFQPAELYRALLAFSRLKHCPEDLLVSILRLLETSTWACPAESDAAAASGRQPDGLGALSPLQLSHLPLLLCSLSEGAPRVALHSFLQAYARFLAAGARVSPPAPSATAPQGESAALESAPASAAPEQPACAADGFSLQELSFVALGLSTLGFRDLPLLHLLAGALQREIRATGASARACGAVGAPADSLRDASRSIALATSLLSFATLGVNSPRLYQELLGALRGSLHTLPPAQLANVTLALATLTRDSGGLFPFAFLADLEATLEAQCAVMDGEDALTAAWAGCALSLHQGNPTLFRRLLDHSALLLAPAAQDREGDEAAETLSRQQKRQLTQIRLDLLLDASTKTRDLCQDLKEGETWEWLLSSNRDGGETEETFEEEDEEEGIVALPPAARDAEEEVFQLLTSHPEAKQLLLRAASGESASPQGEAADAGDEEASVERNSVACEFYRIPVSICRGGERGGVAVVVDFSTFPDLAEPSDLFLALKYRHMRLQGYTLVDVRLTDWQQLEGDDARVAYLLSRLTTY</sequence>
<dbReference type="RefSeq" id="XP_029222430.1">
    <property type="nucleotide sequence ID" value="XM_029359517.1"/>
</dbReference>
<dbReference type="VEuPathDB" id="ToxoDB:BESB_007630"/>
<dbReference type="SMART" id="SM00952">
    <property type="entry name" value="RAP"/>
    <property type="match status" value="1"/>
</dbReference>
<evidence type="ECO:0000259" key="1">
    <source>
        <dbReference type="SMART" id="SM00952"/>
    </source>
</evidence>
<accession>A0A2A9MP60</accession>
<dbReference type="InterPro" id="IPR013584">
    <property type="entry name" value="RAP"/>
</dbReference>
<dbReference type="EMBL" id="NWUJ01000001">
    <property type="protein sequence ID" value="PFH38421.1"/>
    <property type="molecule type" value="Genomic_DNA"/>
</dbReference>
<dbReference type="GeneID" id="40305825"/>
<dbReference type="OrthoDB" id="348461at2759"/>
<proteinExistence type="predicted"/>
<keyword evidence="3" id="KW-1185">Reference proteome</keyword>
<reference evidence="2 3" key="1">
    <citation type="submission" date="2017-09" db="EMBL/GenBank/DDBJ databases">
        <title>Genome sequencing of Besnoitia besnoiti strain Bb-Ger1.</title>
        <authorList>
            <person name="Schares G."/>
            <person name="Venepally P."/>
            <person name="Lorenzi H.A."/>
        </authorList>
    </citation>
    <scope>NUCLEOTIDE SEQUENCE [LARGE SCALE GENOMIC DNA]</scope>
    <source>
        <strain evidence="2 3">Bb-Ger1</strain>
    </source>
</reference>
<evidence type="ECO:0000313" key="2">
    <source>
        <dbReference type="EMBL" id="PFH38421.1"/>
    </source>
</evidence>
<gene>
    <name evidence="2" type="ORF">BESB_007630</name>
</gene>
<comment type="caution">
    <text evidence="2">The sequence shown here is derived from an EMBL/GenBank/DDBJ whole genome shotgun (WGS) entry which is preliminary data.</text>
</comment>